<comment type="catalytic activity">
    <reaction evidence="4">
        <text>a 1,2-diacyl-sn-glycero-3-phospho-(1D-myo-inositol-3,5-bisphosphate) + H2O = a 1,2-diacyl-sn-glycero-3-phospho-(1D-myo-inositol-3-phosphate) + phosphate</text>
        <dbReference type="Rhea" id="RHEA:32955"/>
        <dbReference type="ChEBI" id="CHEBI:15377"/>
        <dbReference type="ChEBI" id="CHEBI:43474"/>
        <dbReference type="ChEBI" id="CHEBI:57923"/>
        <dbReference type="ChEBI" id="CHEBI:58088"/>
    </reaction>
</comment>
<dbReference type="EMBL" id="GBEZ01023382">
    <property type="protein sequence ID" value="JAC63499.1"/>
    <property type="molecule type" value="Transcribed_RNA"/>
</dbReference>
<evidence type="ECO:0000256" key="3">
    <source>
        <dbReference type="ARBA" id="ARBA00023136"/>
    </source>
</evidence>
<reference evidence="8" key="1">
    <citation type="submission" date="2014-05" db="EMBL/GenBank/DDBJ databases">
        <title>The transcriptome of the halophilic microalga Tetraselmis sp. GSL018 isolated from the Great Salt Lake, Utah.</title>
        <authorList>
            <person name="Jinkerson R.E."/>
            <person name="D'Adamo S."/>
            <person name="Posewitz M.C."/>
        </authorList>
    </citation>
    <scope>NUCLEOTIDE SEQUENCE</scope>
    <source>
        <strain evidence="8">GSL018</strain>
    </source>
</reference>
<gene>
    <name evidence="8" type="ORF">TSPGSL018_20483</name>
</gene>
<comment type="subunit">
    <text evidence="5">Component of the PI(3,5)P2 regulatory complex at least composed of ATG18, SAC/FIG4, FAB1 and VAC14.</text>
</comment>
<comment type="subcellular location">
    <subcellularLocation>
        <location evidence="1">Vacuole membrane</location>
        <topology evidence="1">Peripheral membrane protein</topology>
    </subcellularLocation>
</comment>
<feature type="region of interest" description="Disordered" evidence="6">
    <location>
        <begin position="602"/>
        <end position="621"/>
    </location>
</feature>
<sequence length="952" mass="105818">MSTEKATATRQLGKVLETFHLYATRSRLYLVGCNHTRSEWQVLKFIRGPDLDVSEDCSVYTEEGCNRLLQEIQDGNCNVGGLRFLCSGYGLAGCVKFLEGYYLLFISERRLVGQVCNDPVYGLEHVKLQPILPDDWATGLNRVEQGHEQRYQKLLMQVLENKELFFSYTYNLHQSLQDNMLVAPEGRSADAFDSMFVWNHHITKDIRSAMGNDRWVLPLVHGFWQQRTFSVMGKLLRVTLIARRSRHFAGTRFRKRGVNKQGYVANEVETEQVIDGGGGWGGAPQRLSSVVQVRGSIPIFWSQDEATLTAPKPDITVQHFDPLFTATRLHFQGLAHRYGCPAIVLNLVKKFERARREAVLGDEFQAAVDYLNAHLPEDEKIVYIPFDFRQMAGIDRRLGHTRLIANLSLVAQKALKHTGVFSFRTARRCATKTPGNFAAVQAPSTMPSLPSVPGSTLVRQAGVLRTNCIDCLDRTNIAQFAYGLVSLSHQLGVLGVTDGSPLDMDSSMALELGHMYEAMGNCLAQQYGGSDAHTKFFKDQRGEWGALTQGEDVMTSLRRFYSNINTDPEKQDAMNLFLGRFIPQPGKTPVWELGNDSQSHASRGLLLDSGSPEASATGHPDSCETSFTGSCLCGGLGASEVLSHDVFSADCENGVTCSASCPRSDTGHHWRSEPNRVKLRFLWDVVDHPANRLSEVRFFTPAHSNHGMGSNASNSLDMFYKTKSYSLQDSFEFGDDRLNITGSDIAPFDASPNQFKQLASRTSCPERVQWHEDGREPCDDSLRSGSLCGIFAHKHLSSDTPETISQDFAEHRDLKWDLGWPAHPLRDVATDIDTRGSIDEVDGQLQGQQSLIWDTVVMDWVHGKVQEHPKPGFGDNLNGLLGIMFEPPVDKATPRVGVEEPDDFLSQMGNGFPCTASTVEEEWDEICNELLGGIGSERAAGQPAAHHGISFE</sequence>
<protein>
    <submittedName>
        <fullName evidence="8">Phosphoinositide phosphatase family protein isoform 3</fullName>
    </submittedName>
</protein>
<feature type="domain" description="SAC" evidence="7">
    <location>
        <begin position="155"/>
        <end position="529"/>
    </location>
</feature>
<keyword evidence="3" id="KW-0472">Membrane</keyword>
<organism evidence="8">
    <name type="scientific">Tetraselmis sp. GSL018</name>
    <dbReference type="NCBI Taxonomy" id="582737"/>
    <lineage>
        <taxon>Eukaryota</taxon>
        <taxon>Viridiplantae</taxon>
        <taxon>Chlorophyta</taxon>
        <taxon>core chlorophytes</taxon>
        <taxon>Chlorodendrophyceae</taxon>
        <taxon>Chlorodendrales</taxon>
        <taxon>Chlorodendraceae</taxon>
        <taxon>Tetraselmis</taxon>
    </lineage>
</organism>
<dbReference type="Pfam" id="PF02383">
    <property type="entry name" value="Syja_N"/>
    <property type="match status" value="1"/>
</dbReference>
<dbReference type="InterPro" id="IPR043573">
    <property type="entry name" value="Fig4-like"/>
</dbReference>
<dbReference type="PROSITE" id="PS50275">
    <property type="entry name" value="SAC"/>
    <property type="match status" value="1"/>
</dbReference>
<evidence type="ECO:0000256" key="4">
    <source>
        <dbReference type="ARBA" id="ARBA00023337"/>
    </source>
</evidence>
<dbReference type="PANTHER" id="PTHR45738:SF5">
    <property type="entry name" value="POLYPHOSPHOINOSITIDE PHOSPHATASE"/>
    <property type="match status" value="1"/>
</dbReference>
<dbReference type="InterPro" id="IPR002013">
    <property type="entry name" value="SAC_dom"/>
</dbReference>
<keyword evidence="2" id="KW-0378">Hydrolase</keyword>
<dbReference type="GO" id="GO:0043813">
    <property type="term" value="F:phosphatidylinositol-3,5-bisphosphate 5-phosphatase activity"/>
    <property type="evidence" value="ECO:0007669"/>
    <property type="project" value="InterPro"/>
</dbReference>
<accession>A0A061QYG0</accession>
<evidence type="ECO:0000256" key="6">
    <source>
        <dbReference type="SAM" id="MobiDB-lite"/>
    </source>
</evidence>
<dbReference type="GO" id="GO:0005774">
    <property type="term" value="C:vacuolar membrane"/>
    <property type="evidence" value="ECO:0007669"/>
    <property type="project" value="UniProtKB-SubCell"/>
</dbReference>
<name>A0A061QYG0_9CHLO</name>
<dbReference type="AlphaFoldDB" id="A0A061QYG0"/>
<evidence type="ECO:0000256" key="5">
    <source>
        <dbReference type="ARBA" id="ARBA00023464"/>
    </source>
</evidence>
<proteinExistence type="predicted"/>
<dbReference type="PANTHER" id="PTHR45738">
    <property type="entry name" value="POLYPHOSPHOINOSITIDE PHOSPHATASE"/>
    <property type="match status" value="1"/>
</dbReference>
<evidence type="ECO:0000256" key="1">
    <source>
        <dbReference type="ARBA" id="ARBA00004148"/>
    </source>
</evidence>
<evidence type="ECO:0000256" key="2">
    <source>
        <dbReference type="ARBA" id="ARBA00022801"/>
    </source>
</evidence>
<evidence type="ECO:0000313" key="8">
    <source>
        <dbReference type="EMBL" id="JAC63499.1"/>
    </source>
</evidence>
<dbReference type="GO" id="GO:0046856">
    <property type="term" value="P:phosphatidylinositol dephosphorylation"/>
    <property type="evidence" value="ECO:0007669"/>
    <property type="project" value="InterPro"/>
</dbReference>
<evidence type="ECO:0000259" key="7">
    <source>
        <dbReference type="PROSITE" id="PS50275"/>
    </source>
</evidence>